<dbReference type="Gene3D" id="1.10.1740.10">
    <property type="match status" value="1"/>
</dbReference>
<dbReference type="SUPFAM" id="SSF88659">
    <property type="entry name" value="Sigma3 and sigma4 domains of RNA polymerase sigma factors"/>
    <property type="match status" value="1"/>
</dbReference>
<dbReference type="GO" id="GO:0003677">
    <property type="term" value="F:DNA binding"/>
    <property type="evidence" value="ECO:0007669"/>
    <property type="project" value="UniProtKB-KW"/>
</dbReference>
<keyword evidence="3" id="KW-0731">Sigma factor</keyword>
<accession>A0A2L2XGX4</accession>
<evidence type="ECO:0000259" key="7">
    <source>
        <dbReference type="Pfam" id="PF08281"/>
    </source>
</evidence>
<sequence length="210" mass="24221">MGDLKTDVLIERCRQGSEAAFSELIQIYQNRVYTICFQLTGNSEDAKDLAQETFIRLYGALPGFRGQSAFTTWLYRIIHNLWANELRKRKNKQTISLNAPIHTEEGEIDRTPADEKSNPEQLIEAGEERKLIWTAIDTLNQEQRTVLVLRELHGYSYEEIARGLGWSPGTVKSRLNRARLHLKEQLLKLGVKPDKESQKDADIRKKVKQL</sequence>
<dbReference type="Gene3D" id="1.10.10.10">
    <property type="entry name" value="Winged helix-like DNA-binding domain superfamily/Winged helix DNA-binding domain"/>
    <property type="match status" value="1"/>
</dbReference>
<organism evidence="8 9">
    <name type="scientific">Desulfocucumis palustris</name>
    <dbReference type="NCBI Taxonomy" id="1898651"/>
    <lineage>
        <taxon>Bacteria</taxon>
        <taxon>Bacillati</taxon>
        <taxon>Bacillota</taxon>
        <taxon>Clostridia</taxon>
        <taxon>Eubacteriales</taxon>
        <taxon>Desulfocucumaceae</taxon>
        <taxon>Desulfocucumis</taxon>
    </lineage>
</organism>
<dbReference type="InterPro" id="IPR013324">
    <property type="entry name" value="RNA_pol_sigma_r3/r4-like"/>
</dbReference>
<dbReference type="InterPro" id="IPR013325">
    <property type="entry name" value="RNA_pol_sigma_r2"/>
</dbReference>
<dbReference type="NCBIfam" id="TIGR02937">
    <property type="entry name" value="sigma70-ECF"/>
    <property type="match status" value="1"/>
</dbReference>
<dbReference type="PANTHER" id="PTHR43133:SF8">
    <property type="entry name" value="RNA POLYMERASE SIGMA FACTOR HI_1459-RELATED"/>
    <property type="match status" value="1"/>
</dbReference>
<name>A0A2L2XGX4_9FIRM</name>
<evidence type="ECO:0000259" key="6">
    <source>
        <dbReference type="Pfam" id="PF04542"/>
    </source>
</evidence>
<comment type="caution">
    <text evidence="8">The sequence shown here is derived from an EMBL/GenBank/DDBJ whole genome shotgun (WGS) entry which is preliminary data.</text>
</comment>
<keyword evidence="4" id="KW-0238">DNA-binding</keyword>
<dbReference type="Pfam" id="PF04542">
    <property type="entry name" value="Sigma70_r2"/>
    <property type="match status" value="1"/>
</dbReference>
<protein>
    <submittedName>
        <fullName evidence="8">RNA polymerase sigma factor RpoE</fullName>
    </submittedName>
</protein>
<dbReference type="InterPro" id="IPR014284">
    <property type="entry name" value="RNA_pol_sigma-70_dom"/>
</dbReference>
<gene>
    <name evidence="8" type="ORF">DCCM_4748</name>
</gene>
<reference evidence="9" key="1">
    <citation type="submission" date="2018-02" db="EMBL/GenBank/DDBJ databases">
        <title>Genome sequence of Desulfocucumis palustris strain NAW-5.</title>
        <authorList>
            <person name="Watanabe M."/>
            <person name="Kojima H."/>
            <person name="Fukui M."/>
        </authorList>
    </citation>
    <scope>NUCLEOTIDE SEQUENCE [LARGE SCALE GENOMIC DNA]</scope>
    <source>
        <strain evidence="9">NAW-5</strain>
    </source>
</reference>
<feature type="domain" description="RNA polymerase sigma-70 region 2" evidence="6">
    <location>
        <begin position="24"/>
        <end position="90"/>
    </location>
</feature>
<evidence type="ECO:0000313" key="8">
    <source>
        <dbReference type="EMBL" id="GBF35619.1"/>
    </source>
</evidence>
<proteinExistence type="inferred from homology"/>
<dbReference type="InterPro" id="IPR007627">
    <property type="entry name" value="RNA_pol_sigma70_r2"/>
</dbReference>
<dbReference type="InterPro" id="IPR039425">
    <property type="entry name" value="RNA_pol_sigma-70-like"/>
</dbReference>
<comment type="similarity">
    <text evidence="1">Belongs to the sigma-70 factor family. ECF subfamily.</text>
</comment>
<dbReference type="RefSeq" id="WP_104373674.1">
    <property type="nucleotide sequence ID" value="NZ_BFAV01000179.1"/>
</dbReference>
<dbReference type="SUPFAM" id="SSF88946">
    <property type="entry name" value="Sigma2 domain of RNA polymerase sigma factors"/>
    <property type="match status" value="1"/>
</dbReference>
<keyword evidence="2" id="KW-0805">Transcription regulation</keyword>
<evidence type="ECO:0000256" key="3">
    <source>
        <dbReference type="ARBA" id="ARBA00023082"/>
    </source>
</evidence>
<dbReference type="Pfam" id="PF08281">
    <property type="entry name" value="Sigma70_r4_2"/>
    <property type="match status" value="1"/>
</dbReference>
<dbReference type="EMBL" id="BFAV01000179">
    <property type="protein sequence ID" value="GBF35619.1"/>
    <property type="molecule type" value="Genomic_DNA"/>
</dbReference>
<evidence type="ECO:0000256" key="1">
    <source>
        <dbReference type="ARBA" id="ARBA00010641"/>
    </source>
</evidence>
<dbReference type="InterPro" id="IPR036388">
    <property type="entry name" value="WH-like_DNA-bd_sf"/>
</dbReference>
<dbReference type="AlphaFoldDB" id="A0A2L2XGX4"/>
<dbReference type="Proteomes" id="UP000239549">
    <property type="component" value="Unassembled WGS sequence"/>
</dbReference>
<dbReference type="GO" id="GO:0016987">
    <property type="term" value="F:sigma factor activity"/>
    <property type="evidence" value="ECO:0007669"/>
    <property type="project" value="UniProtKB-KW"/>
</dbReference>
<dbReference type="GO" id="GO:0006352">
    <property type="term" value="P:DNA-templated transcription initiation"/>
    <property type="evidence" value="ECO:0007669"/>
    <property type="project" value="InterPro"/>
</dbReference>
<keyword evidence="9" id="KW-1185">Reference proteome</keyword>
<keyword evidence="5" id="KW-0804">Transcription</keyword>
<dbReference type="InterPro" id="IPR013249">
    <property type="entry name" value="RNA_pol_sigma70_r4_t2"/>
</dbReference>
<feature type="domain" description="RNA polymerase sigma factor 70 region 4 type 2" evidence="7">
    <location>
        <begin position="130"/>
        <end position="182"/>
    </location>
</feature>
<evidence type="ECO:0000256" key="2">
    <source>
        <dbReference type="ARBA" id="ARBA00023015"/>
    </source>
</evidence>
<dbReference type="PANTHER" id="PTHR43133">
    <property type="entry name" value="RNA POLYMERASE ECF-TYPE SIGMA FACTO"/>
    <property type="match status" value="1"/>
</dbReference>
<evidence type="ECO:0000313" key="9">
    <source>
        <dbReference type="Proteomes" id="UP000239549"/>
    </source>
</evidence>
<evidence type="ECO:0000256" key="5">
    <source>
        <dbReference type="ARBA" id="ARBA00023163"/>
    </source>
</evidence>
<evidence type="ECO:0000256" key="4">
    <source>
        <dbReference type="ARBA" id="ARBA00023125"/>
    </source>
</evidence>
<dbReference type="OrthoDB" id="9784984at2"/>
<dbReference type="CDD" id="cd06171">
    <property type="entry name" value="Sigma70_r4"/>
    <property type="match status" value="1"/>
</dbReference>